<accession>A0A5C1PVK6</accession>
<dbReference type="RefSeq" id="WP_149502173.1">
    <property type="nucleotide sequence ID" value="NZ_CP035708.1"/>
</dbReference>
<keyword evidence="5" id="KW-1185">Reference proteome</keyword>
<dbReference type="PANTHER" id="PTHR30634:SF14">
    <property type="match status" value="1"/>
</dbReference>
<dbReference type="OrthoDB" id="9768066at2"/>
<gene>
    <name evidence="2" type="ORF">ABIC99_002604</name>
    <name evidence="3" type="ORF">EWH46_00725</name>
</gene>
<evidence type="ECO:0000313" key="5">
    <source>
        <dbReference type="Proteomes" id="UP001549111"/>
    </source>
</evidence>
<dbReference type="InterPro" id="IPR043737">
    <property type="entry name" value="DUF5682"/>
</dbReference>
<dbReference type="Proteomes" id="UP000323522">
    <property type="component" value="Chromosome"/>
</dbReference>
<feature type="compositionally biased region" description="Low complexity" evidence="1">
    <location>
        <begin position="734"/>
        <end position="743"/>
    </location>
</feature>
<name>A0A5C1PVK6_9BURK</name>
<dbReference type="Pfam" id="PF18934">
    <property type="entry name" value="DUF5682"/>
    <property type="match status" value="1"/>
</dbReference>
<dbReference type="AlphaFoldDB" id="A0A5C1PVK6"/>
<dbReference type="EMBL" id="CP035708">
    <property type="protein sequence ID" value="QEM99437.1"/>
    <property type="molecule type" value="Genomic_DNA"/>
</dbReference>
<organism evidence="3 4">
    <name type="scientific">Sphaerotilus sulfidivorans</name>
    <dbReference type="NCBI Taxonomy" id="639200"/>
    <lineage>
        <taxon>Bacteria</taxon>
        <taxon>Pseudomonadati</taxon>
        <taxon>Pseudomonadota</taxon>
        <taxon>Betaproteobacteria</taxon>
        <taxon>Burkholderiales</taxon>
        <taxon>Sphaerotilaceae</taxon>
        <taxon>Sphaerotilus</taxon>
    </lineage>
</organism>
<feature type="region of interest" description="Disordered" evidence="1">
    <location>
        <begin position="723"/>
        <end position="743"/>
    </location>
</feature>
<dbReference type="EMBL" id="JBEPLS010000009">
    <property type="protein sequence ID" value="MET3604783.1"/>
    <property type="molecule type" value="Genomic_DNA"/>
</dbReference>
<reference evidence="2 5" key="2">
    <citation type="submission" date="2024-06" db="EMBL/GenBank/DDBJ databases">
        <title>Genomic Encyclopedia of Type Strains, Phase IV (KMG-IV): sequencing the most valuable type-strain genomes for metagenomic binning, comparative biology and taxonomic classification.</title>
        <authorList>
            <person name="Goeker M."/>
        </authorList>
    </citation>
    <scope>NUCLEOTIDE SEQUENCE [LARGE SCALE GENOMIC DNA]</scope>
    <source>
        <strain evidence="2 5">D-501</strain>
    </source>
</reference>
<evidence type="ECO:0000313" key="4">
    <source>
        <dbReference type="Proteomes" id="UP000323522"/>
    </source>
</evidence>
<evidence type="ECO:0000256" key="1">
    <source>
        <dbReference type="SAM" id="MobiDB-lite"/>
    </source>
</evidence>
<evidence type="ECO:0000313" key="2">
    <source>
        <dbReference type="EMBL" id="MET3604783.1"/>
    </source>
</evidence>
<protein>
    <submittedName>
        <fullName evidence="3">Uncharacterized protein</fullName>
    </submittedName>
</protein>
<dbReference type="PANTHER" id="PTHR30634">
    <property type="entry name" value="OUTER MEMBRANE LOLAB LIPOPROTEIN INSERTION APPARATUS"/>
    <property type="match status" value="1"/>
</dbReference>
<reference evidence="3 4" key="1">
    <citation type="submission" date="2019-02" db="EMBL/GenBank/DDBJ databases">
        <title>Complete Genome Sequence and Methylome Analysis of Sphaerotilus natans subsp. sulfidivorans D-507.</title>
        <authorList>
            <person name="Fomenkov A."/>
            <person name="Gridneva E."/>
            <person name="Smolyakov D."/>
            <person name="Dubinina G."/>
            <person name="Vincze T."/>
            <person name="Grabovich M."/>
            <person name="Roberts R.J."/>
        </authorList>
    </citation>
    <scope>NUCLEOTIDE SEQUENCE [LARGE SCALE GENOMIC DNA]</scope>
    <source>
        <strain evidence="3 4">D-507</strain>
    </source>
</reference>
<feature type="compositionally biased region" description="Basic and acidic residues" evidence="1">
    <location>
        <begin position="141"/>
        <end position="159"/>
    </location>
</feature>
<feature type="region of interest" description="Disordered" evidence="1">
    <location>
        <begin position="108"/>
        <end position="159"/>
    </location>
</feature>
<dbReference type="KEGG" id="snn:EWH46_00725"/>
<dbReference type="InterPro" id="IPR050458">
    <property type="entry name" value="LolB"/>
</dbReference>
<dbReference type="Proteomes" id="UP001549111">
    <property type="component" value="Unassembled WGS sequence"/>
</dbReference>
<sequence>MAEVRFFGIRHHGPGCARSLVRAFEAWAPDCVLVEGPPEADALLPHLADAALVPPVALLVHAQDEPGRAVFYPFARFSPEWQALRWAAGAGVAARFIDLPRAHALALDAGPLPDPPPLGEGERQDGAASDLLPPAGGGREGGLRGRGDPFDDFARADGHPDGESWWNRWIEERGEDADIFAAIAEVMTELRRHADAETPLPAREAQREAHMRQSLRAARKEGFARIAVVCGAWHVPALQDGVSSVKADAALLKGLPKLKVQATWVPWSHRHLTRHSYGAGVASPGWYDFLWQHDPGRHPRAAGWLARVAALLRAHEIDCSSAHVIEAIRLAEALAALRGHGAPGLAELDEAVRSVIGQGDDAVLGLIAPALHVGDALGTVPADVPVVPLQRDVEQQQKRLRLKAEVAERRLELDLREPNDLARSRLLHRLRLLGLDWGVPERGSRGARGSFHEDWRLRWEPECAITLIEASRWGTTVEAAASARVAEQVRDETRLAALAAQVDDVLRADLPGAVAAVTQALDRLAAVSGDVGELLRALPPLAQVFRYGDVRQTDTSQVGRVLDRLIERAAIGLPLGCAALDADAAQALREPLLAAHAAVARRDGEAQTQDWRRALAALAGAQSAAPLLRGVATRLLLDDGVLDAEAAGTALALQLSRATEPGAAAAWLEGFLNRNALVLLHDARLWALVDGWLSRLGDDHFQQVLPLVRRTFADFSRSERRSIAERAARPPEAPADTAPADAAPPWQVGRFAQALPLLHRLLGLPPEAVSSMENPPDVR</sequence>
<proteinExistence type="predicted"/>
<evidence type="ECO:0000313" key="3">
    <source>
        <dbReference type="EMBL" id="QEM99437.1"/>
    </source>
</evidence>